<evidence type="ECO:0000256" key="7">
    <source>
        <dbReference type="ARBA" id="ARBA00022859"/>
    </source>
</evidence>
<dbReference type="Proteomes" id="UP000001554">
    <property type="component" value="Chromosome 12"/>
</dbReference>
<comment type="subcellular location">
    <subcellularLocation>
        <location evidence="1">Cytoplasm</location>
        <location evidence="1">Cytoskeleton</location>
    </subcellularLocation>
</comment>
<keyword evidence="7" id="KW-0391">Immunity</keyword>
<feature type="domain" description="CARD" evidence="12">
    <location>
        <begin position="1"/>
        <end position="90"/>
    </location>
</feature>
<dbReference type="InterPro" id="IPR003591">
    <property type="entry name" value="Leu-rich_rpt_typical-subtyp"/>
</dbReference>
<sequence length="1405" mass="157698">MEEKHKVLLHAKRMEITSDLRFKDIRRRLLDSGILNGENLDEIENQQSREDQAKALLDILPTRGPNAFGVFRDALKHRYPHLARILNDEGQQGPPEAPRVFIIHAGEDKESVVRPLVATLQQQGLAEKDIFFDDVSIRPGEVIRDRIISTLSSQSLELAVVVVSTSFLNKPYWPKLEYETCLKNNKRIFPIWVDANEDKFKAFSELVGKYSPTLKQMSARRVQRDDVTDELTNIAAEVVQRLSTLRSGTPQPAAIQTLLYLTPSPSSSDAGSSDDETSSKGQDTQATGASDEQQIEDKLKDEKAKQQLELIRQVGEHNIALLKKAEGLLSREKIEQKTEEMLDHLYQSSLQILKVKMGCAIIHIVPQRLHALKRFWGDYKTGKLSSGFSDCLVTDEMRTLAGQDLAIRVIMLEEQYRQWSEYFKAGDMTETVQEFQSLTMTPAASRTPTAMSATTWESYAEEYLAADPEQVKLLLDSAWRDPVVELVVLIPFFWPHIITYWLERNQAFPRTLTELLQYSLCKHFARQIGIVSEQQCASFSETIAKSLILLGSKGLGSIVERNCREINLSADDRNNLDREVFGLLKLTETKMFTFVNTFLHDYCVALHIKNAVDRMTATAVLQQLVQNAGRMPLVCFFVSGLFSDRAGDFLSALVNDGEFSSPFEKVETCLIALAETNLVHSLYPCIESVFGGNVLDVSSESVLSLLFSSAAIRFINQSHVVQSVRLCDRSKLKEQESKILSKLEANPDEKYVWLSSDVWSDVSDRKFILLLLQCIPLLSAVKKAGSQSEEPIMSKIPLQRLIIEMFLQGTINDNQLFQLIQAMKHMVSLTDLDLRRCNHVHDDVVHHISPSTKYCSTSKLTTSPVMMLMSSLPRLARLQDLEFDDCTFLSATEVSIMCDSIKGSWSLVKLRITVLPADWNDMMGAAIGKLFLRLPNLKDLVISNGFRESGTALSHAVTHLGALRKLQKLEINVKMSDDEAKALAVSLQHSECLEEFKLFNCGINDTRCTAIAEAFVNMGSLKTLNLCLNPISLFGAKSFAAHVGHLSCLEDLDMSCNKLPDDACIVITEAFHKMRSIKRLRLDSNSISVSGAKSFAAHVGNLVCLEYLDLSFNKLSDDGVIVITEAFHKLRSIKRLHLGGNYISVSGAKSFAAHVGHLVCLEDLHLSLNKFSDDGVILIAEAFHKMRSIKRLRLRWNNISISGAKSFAAHVGHLVCLEDLDLSTNKFSDDGVILIAEAFHKMRSVRYIDLSSNDISDRGGTVLMGKISFLTNLHRIDLHGNRMADAVAQLVVDTVKGMGRLWDVDLSYNCFSDEGVEILKQCDHIRCDYQHPERYLRRLNPLERRTLFYKGTEGQTSRLSKPFAPHGVESRSKVIKGKHEFHTVDPEGSMQEEAEVAETSQSTKS</sequence>
<dbReference type="Gene3D" id="1.10.533.10">
    <property type="entry name" value="Death Domain, Fas"/>
    <property type="match status" value="1"/>
</dbReference>
<protein>
    <submittedName>
        <fullName evidence="14">Uncharacterized protein LOC118427177</fullName>
    </submittedName>
</protein>
<keyword evidence="9" id="KW-0206">Cytoskeleton</keyword>
<dbReference type="Pfam" id="PF00619">
    <property type="entry name" value="CARD"/>
    <property type="match status" value="1"/>
</dbReference>
<dbReference type="SMART" id="SM00369">
    <property type="entry name" value="LRR_TYP"/>
    <property type="match status" value="5"/>
</dbReference>
<dbReference type="SUPFAM" id="SSF47986">
    <property type="entry name" value="DEATH domain"/>
    <property type="match status" value="1"/>
</dbReference>
<keyword evidence="5" id="KW-0433">Leucine-rich repeat</keyword>
<dbReference type="Gene3D" id="3.40.50.10140">
    <property type="entry name" value="Toll/interleukin-1 receptor homology (TIR) domain"/>
    <property type="match status" value="1"/>
</dbReference>
<evidence type="ECO:0000256" key="10">
    <source>
        <dbReference type="SAM" id="MobiDB-lite"/>
    </source>
</evidence>
<evidence type="ECO:0000256" key="6">
    <source>
        <dbReference type="ARBA" id="ARBA00022737"/>
    </source>
</evidence>
<dbReference type="GO" id="GO:0045087">
    <property type="term" value="P:innate immune response"/>
    <property type="evidence" value="ECO:0007669"/>
    <property type="project" value="UniProtKB-KW"/>
</dbReference>
<feature type="region of interest" description="Disordered" evidence="10">
    <location>
        <begin position="264"/>
        <end position="294"/>
    </location>
</feature>
<feature type="compositionally biased region" description="Basic and acidic residues" evidence="10">
    <location>
        <begin position="1368"/>
        <end position="1385"/>
    </location>
</feature>
<dbReference type="PANTHER" id="PTHR24107:SF2">
    <property type="entry name" value="NLR FAMILY CARD DOMAIN CONTAINING 3"/>
    <property type="match status" value="1"/>
</dbReference>
<dbReference type="SUPFAM" id="SSF52047">
    <property type="entry name" value="RNI-like"/>
    <property type="match status" value="1"/>
</dbReference>
<evidence type="ECO:0000256" key="9">
    <source>
        <dbReference type="ARBA" id="ARBA00023212"/>
    </source>
</evidence>
<dbReference type="InterPro" id="IPR000157">
    <property type="entry name" value="TIR_dom"/>
</dbReference>
<evidence type="ECO:0000259" key="12">
    <source>
        <dbReference type="PROSITE" id="PS50209"/>
    </source>
</evidence>
<dbReference type="InterPro" id="IPR032675">
    <property type="entry name" value="LRR_dom_sf"/>
</dbReference>
<comment type="similarity">
    <text evidence="2">Belongs to the Toll-like receptor family.</text>
</comment>
<dbReference type="PANTHER" id="PTHR24107">
    <property type="entry name" value="YNEIN REGULATORY COMPLEX SUBUNIT 5"/>
    <property type="match status" value="1"/>
</dbReference>
<evidence type="ECO:0000313" key="14">
    <source>
        <dbReference type="RefSeq" id="XP_035692708.1"/>
    </source>
</evidence>
<dbReference type="GeneID" id="118427177"/>
<keyword evidence="8" id="KW-0395">Inflammatory response</keyword>
<dbReference type="RefSeq" id="XP_035692708.1">
    <property type="nucleotide sequence ID" value="XM_035836815.1"/>
</dbReference>
<dbReference type="GO" id="GO:0007165">
    <property type="term" value="P:signal transduction"/>
    <property type="evidence" value="ECO:0007669"/>
    <property type="project" value="InterPro"/>
</dbReference>
<evidence type="ECO:0000313" key="13">
    <source>
        <dbReference type="Proteomes" id="UP000001554"/>
    </source>
</evidence>
<dbReference type="KEGG" id="bfo:118427177"/>
<evidence type="ECO:0000259" key="11">
    <source>
        <dbReference type="PROSITE" id="PS50104"/>
    </source>
</evidence>
<evidence type="ECO:0000256" key="4">
    <source>
        <dbReference type="ARBA" id="ARBA00022588"/>
    </source>
</evidence>
<evidence type="ECO:0000256" key="3">
    <source>
        <dbReference type="ARBA" id="ARBA00022490"/>
    </source>
</evidence>
<keyword evidence="4" id="KW-0399">Innate immunity</keyword>
<proteinExistence type="inferred from homology"/>
<reference evidence="13" key="1">
    <citation type="journal article" date="2020" name="Nat. Ecol. Evol.">
        <title>Deeply conserved synteny resolves early events in vertebrate evolution.</title>
        <authorList>
            <person name="Simakov O."/>
            <person name="Marletaz F."/>
            <person name="Yue J.X."/>
            <person name="O'Connell B."/>
            <person name="Jenkins J."/>
            <person name="Brandt A."/>
            <person name="Calef R."/>
            <person name="Tung C.H."/>
            <person name="Huang T.K."/>
            <person name="Schmutz J."/>
            <person name="Satoh N."/>
            <person name="Yu J.K."/>
            <person name="Putnam N.H."/>
            <person name="Green R.E."/>
            <person name="Rokhsar D.S."/>
        </authorList>
    </citation>
    <scope>NUCLEOTIDE SEQUENCE [LARGE SCALE GENOMIC DNA]</scope>
    <source>
        <strain evidence="13">S238N-H82</strain>
    </source>
</reference>
<feature type="region of interest" description="Disordered" evidence="10">
    <location>
        <begin position="1358"/>
        <end position="1405"/>
    </location>
</feature>
<evidence type="ECO:0000256" key="8">
    <source>
        <dbReference type="ARBA" id="ARBA00023198"/>
    </source>
</evidence>
<dbReference type="SMART" id="SM00114">
    <property type="entry name" value="CARD"/>
    <property type="match status" value="1"/>
</dbReference>
<feature type="compositionally biased region" description="Polar residues" evidence="10">
    <location>
        <begin position="280"/>
        <end position="292"/>
    </location>
</feature>
<evidence type="ECO:0000256" key="5">
    <source>
        <dbReference type="ARBA" id="ARBA00022614"/>
    </source>
</evidence>
<dbReference type="Gene3D" id="3.80.10.10">
    <property type="entry name" value="Ribonuclease Inhibitor"/>
    <property type="match status" value="3"/>
</dbReference>
<keyword evidence="3" id="KW-0963">Cytoplasm</keyword>
<gene>
    <name evidence="14" type="primary">LOC118427177</name>
</gene>
<dbReference type="GO" id="GO:0042981">
    <property type="term" value="P:regulation of apoptotic process"/>
    <property type="evidence" value="ECO:0007669"/>
    <property type="project" value="InterPro"/>
</dbReference>
<dbReference type="GO" id="GO:0005856">
    <property type="term" value="C:cytoskeleton"/>
    <property type="evidence" value="ECO:0007669"/>
    <property type="project" value="UniProtKB-SubCell"/>
</dbReference>
<evidence type="ECO:0000256" key="2">
    <source>
        <dbReference type="ARBA" id="ARBA00009634"/>
    </source>
</evidence>
<keyword evidence="6" id="KW-0677">Repeat</keyword>
<dbReference type="InterPro" id="IPR035897">
    <property type="entry name" value="Toll_tir_struct_dom_sf"/>
</dbReference>
<evidence type="ECO:0000256" key="1">
    <source>
        <dbReference type="ARBA" id="ARBA00004245"/>
    </source>
</evidence>
<dbReference type="PROSITE" id="PS50104">
    <property type="entry name" value="TIR"/>
    <property type="match status" value="1"/>
</dbReference>
<organism evidence="13 14">
    <name type="scientific">Branchiostoma floridae</name>
    <name type="common">Florida lancelet</name>
    <name type="synonym">Amphioxus</name>
    <dbReference type="NCBI Taxonomy" id="7739"/>
    <lineage>
        <taxon>Eukaryota</taxon>
        <taxon>Metazoa</taxon>
        <taxon>Chordata</taxon>
        <taxon>Cephalochordata</taxon>
        <taxon>Leptocardii</taxon>
        <taxon>Amphioxiformes</taxon>
        <taxon>Branchiostomatidae</taxon>
        <taxon>Branchiostoma</taxon>
    </lineage>
</organism>
<name>A0A9J7M2C3_BRAFL</name>
<feature type="domain" description="TIR" evidence="11">
    <location>
        <begin position="96"/>
        <end position="226"/>
    </location>
</feature>
<dbReference type="InterPro" id="IPR011029">
    <property type="entry name" value="DEATH-like_dom_sf"/>
</dbReference>
<dbReference type="PROSITE" id="PS50209">
    <property type="entry name" value="CARD"/>
    <property type="match status" value="1"/>
</dbReference>
<dbReference type="OrthoDB" id="120976at2759"/>
<dbReference type="SUPFAM" id="SSF52200">
    <property type="entry name" value="Toll/Interleukin receptor TIR domain"/>
    <property type="match status" value="1"/>
</dbReference>
<keyword evidence="13" id="KW-1185">Reference proteome</keyword>
<dbReference type="Pfam" id="PF13516">
    <property type="entry name" value="LRR_6"/>
    <property type="match status" value="6"/>
</dbReference>
<dbReference type="SMART" id="SM00368">
    <property type="entry name" value="LRR_RI"/>
    <property type="match status" value="11"/>
</dbReference>
<dbReference type="OMA" id="IRITIRC"/>
<dbReference type="InterPro" id="IPR001611">
    <property type="entry name" value="Leu-rich_rpt"/>
</dbReference>
<accession>A0A9J7M2C3</accession>
<dbReference type="InterPro" id="IPR001315">
    <property type="entry name" value="CARD"/>
</dbReference>
<dbReference type="Pfam" id="PF13676">
    <property type="entry name" value="TIR_2"/>
    <property type="match status" value="1"/>
</dbReference>
<dbReference type="InterPro" id="IPR052410">
    <property type="entry name" value="DRC5"/>
</dbReference>
<reference evidence="14" key="2">
    <citation type="submission" date="2025-08" db="UniProtKB">
        <authorList>
            <consortium name="RefSeq"/>
        </authorList>
    </citation>
    <scope>IDENTIFICATION</scope>
    <source>
        <strain evidence="14">S238N-H82</strain>
        <tissue evidence="14">Testes</tissue>
    </source>
</reference>
<dbReference type="CDD" id="cd01671">
    <property type="entry name" value="CARD"/>
    <property type="match status" value="1"/>
</dbReference>